<feature type="compositionally biased region" description="Basic and acidic residues" evidence="5">
    <location>
        <begin position="208"/>
        <end position="226"/>
    </location>
</feature>
<dbReference type="Gene3D" id="3.90.1030.20">
    <property type="entry name" value="DNA polymerase delta, p66 (Cdc27) subunit, wHTH domain"/>
    <property type="match status" value="1"/>
</dbReference>
<dbReference type="AlphaFoldDB" id="A0A9J6DX98"/>
<evidence type="ECO:0000256" key="5">
    <source>
        <dbReference type="SAM" id="MobiDB-lite"/>
    </source>
</evidence>
<dbReference type="InterPro" id="IPR019038">
    <property type="entry name" value="POLD3"/>
</dbReference>
<dbReference type="PANTHER" id="PTHR17598">
    <property type="entry name" value="DNA POLYMERASE DELTA SUBUNIT 3"/>
    <property type="match status" value="1"/>
</dbReference>
<keyword evidence="4" id="KW-0539">Nucleus</keyword>
<feature type="compositionally biased region" description="Low complexity" evidence="5">
    <location>
        <begin position="166"/>
        <end position="179"/>
    </location>
</feature>
<evidence type="ECO:0000313" key="6">
    <source>
        <dbReference type="EMBL" id="KAH8026652.1"/>
    </source>
</evidence>
<dbReference type="GO" id="GO:1904161">
    <property type="term" value="P:DNA synthesis involved in UV-damage excision repair"/>
    <property type="evidence" value="ECO:0007669"/>
    <property type="project" value="TreeGrafter"/>
</dbReference>
<evidence type="ECO:0000256" key="1">
    <source>
        <dbReference type="ARBA" id="ARBA00004123"/>
    </source>
</evidence>
<reference evidence="6" key="2">
    <citation type="submission" date="2021-09" db="EMBL/GenBank/DDBJ databases">
        <authorList>
            <person name="Jia N."/>
            <person name="Wang J."/>
            <person name="Shi W."/>
            <person name="Du L."/>
            <person name="Sun Y."/>
            <person name="Zhan W."/>
            <person name="Jiang J."/>
            <person name="Wang Q."/>
            <person name="Zhang B."/>
            <person name="Ji P."/>
            <person name="Sakyi L.B."/>
            <person name="Cui X."/>
            <person name="Yuan T."/>
            <person name="Jiang B."/>
            <person name="Yang W."/>
            <person name="Lam T.T.-Y."/>
            <person name="Chang Q."/>
            <person name="Ding S."/>
            <person name="Wang X."/>
            <person name="Zhu J."/>
            <person name="Ruan X."/>
            <person name="Zhao L."/>
            <person name="Wei J."/>
            <person name="Que T."/>
            <person name="Du C."/>
            <person name="Cheng J."/>
            <person name="Dai P."/>
            <person name="Han X."/>
            <person name="Huang E."/>
            <person name="Gao Y."/>
            <person name="Liu J."/>
            <person name="Shao H."/>
            <person name="Ye R."/>
            <person name="Li L."/>
            <person name="Wei W."/>
            <person name="Wang X."/>
            <person name="Wang C."/>
            <person name="Huo Q."/>
            <person name="Li W."/>
            <person name="Guo W."/>
            <person name="Chen H."/>
            <person name="Chen S."/>
            <person name="Zhou L."/>
            <person name="Zhou L."/>
            <person name="Ni X."/>
            <person name="Tian J."/>
            <person name="Zhou Y."/>
            <person name="Sheng Y."/>
            <person name="Liu T."/>
            <person name="Pan Y."/>
            <person name="Xia L."/>
            <person name="Li J."/>
            <person name="Zhao F."/>
            <person name="Cao W."/>
        </authorList>
    </citation>
    <scope>NUCLEOTIDE SEQUENCE</scope>
    <source>
        <strain evidence="6">Rmic-2018</strain>
        <tissue evidence="6">Larvae</tissue>
    </source>
</reference>
<evidence type="ECO:0000256" key="2">
    <source>
        <dbReference type="ARBA" id="ARBA00017589"/>
    </source>
</evidence>
<dbReference type="VEuPathDB" id="VectorBase:LOC119169769"/>
<dbReference type="PANTHER" id="PTHR17598:SF13">
    <property type="entry name" value="DNA POLYMERASE DELTA SUBUNIT 3"/>
    <property type="match status" value="1"/>
</dbReference>
<dbReference type="GO" id="GO:0006271">
    <property type="term" value="P:DNA strand elongation involved in DNA replication"/>
    <property type="evidence" value="ECO:0007669"/>
    <property type="project" value="TreeGrafter"/>
</dbReference>
<evidence type="ECO:0000256" key="4">
    <source>
        <dbReference type="ARBA" id="ARBA00023242"/>
    </source>
</evidence>
<name>A0A9J6DX98_RHIMP</name>
<feature type="compositionally biased region" description="Basic residues" evidence="5">
    <location>
        <begin position="304"/>
        <end position="316"/>
    </location>
</feature>
<dbReference type="GO" id="GO:0006297">
    <property type="term" value="P:nucleotide-excision repair, DNA gap filling"/>
    <property type="evidence" value="ECO:0007669"/>
    <property type="project" value="TreeGrafter"/>
</dbReference>
<feature type="region of interest" description="Disordered" evidence="5">
    <location>
        <begin position="130"/>
        <end position="331"/>
    </location>
</feature>
<dbReference type="GO" id="GO:0043625">
    <property type="term" value="C:delta DNA polymerase complex"/>
    <property type="evidence" value="ECO:0007669"/>
    <property type="project" value="InterPro"/>
</dbReference>
<keyword evidence="3" id="KW-0235">DNA replication</keyword>
<dbReference type="Proteomes" id="UP000821866">
    <property type="component" value="Unassembled WGS sequence"/>
</dbReference>
<sequence length="331" mass="35542">MDSSVRDQLESEVVYDRHVATYKWLASKFDLHTNTAKRYLKEFTNEQEADGSNVIGHSIYRVILTARQSVSEAKNDLTTVTGVHAFSAQPSNLEDCIDRLTEAGTSDFKLSVCPIYCEAAQRTRGTRKGLNGISTVAERKAVSPAKPPSRAQKGSAKSKPKQNNLAAAFGKARTGAASASLKSTPPAEKKDAGDSKVTPKGTPSSGEAMKRKSVDKSPSDKSTPEKKRIKTEVPASPEVSSVTRKKPSRKHVISDSEDEEDEVTQTTTPASSENATSAVSSAATSAGDKSSAKSSPVSGTQGGQKKRRRVMKSVKKTFKDEEGFLVKSNSR</sequence>
<protein>
    <recommendedName>
        <fullName evidence="2">DNA polymerase delta subunit 3</fullName>
    </recommendedName>
</protein>
<dbReference type="InterPro" id="IPR041913">
    <property type="entry name" value="POLD3_sf"/>
</dbReference>
<comment type="caution">
    <text evidence="6">The sequence shown here is derived from an EMBL/GenBank/DDBJ whole genome shotgun (WGS) entry which is preliminary data.</text>
</comment>
<dbReference type="Pfam" id="PF09507">
    <property type="entry name" value="CDC27"/>
    <property type="match status" value="1"/>
</dbReference>
<dbReference type="GO" id="GO:0003887">
    <property type="term" value="F:DNA-directed DNA polymerase activity"/>
    <property type="evidence" value="ECO:0007669"/>
    <property type="project" value="TreeGrafter"/>
</dbReference>
<dbReference type="EMBL" id="JABSTU010000007">
    <property type="protein sequence ID" value="KAH8026652.1"/>
    <property type="molecule type" value="Genomic_DNA"/>
</dbReference>
<organism evidence="6 7">
    <name type="scientific">Rhipicephalus microplus</name>
    <name type="common">Cattle tick</name>
    <name type="synonym">Boophilus microplus</name>
    <dbReference type="NCBI Taxonomy" id="6941"/>
    <lineage>
        <taxon>Eukaryota</taxon>
        <taxon>Metazoa</taxon>
        <taxon>Ecdysozoa</taxon>
        <taxon>Arthropoda</taxon>
        <taxon>Chelicerata</taxon>
        <taxon>Arachnida</taxon>
        <taxon>Acari</taxon>
        <taxon>Parasitiformes</taxon>
        <taxon>Ixodida</taxon>
        <taxon>Ixodoidea</taxon>
        <taxon>Ixodidae</taxon>
        <taxon>Rhipicephalinae</taxon>
        <taxon>Rhipicephalus</taxon>
        <taxon>Boophilus</taxon>
    </lineage>
</organism>
<keyword evidence="7" id="KW-1185">Reference proteome</keyword>
<accession>A0A9J6DX98</accession>
<comment type="subcellular location">
    <subcellularLocation>
        <location evidence="1">Nucleus</location>
    </subcellularLocation>
</comment>
<evidence type="ECO:0000256" key="3">
    <source>
        <dbReference type="ARBA" id="ARBA00022705"/>
    </source>
</evidence>
<feature type="compositionally biased region" description="Low complexity" evidence="5">
    <location>
        <begin position="270"/>
        <end position="286"/>
    </location>
</feature>
<evidence type="ECO:0000313" key="7">
    <source>
        <dbReference type="Proteomes" id="UP000821866"/>
    </source>
</evidence>
<proteinExistence type="predicted"/>
<reference evidence="6" key="1">
    <citation type="journal article" date="2020" name="Cell">
        <title>Large-Scale Comparative Analyses of Tick Genomes Elucidate Their Genetic Diversity and Vector Capacities.</title>
        <authorList>
            <consortium name="Tick Genome and Microbiome Consortium (TIGMIC)"/>
            <person name="Jia N."/>
            <person name="Wang J."/>
            <person name="Shi W."/>
            <person name="Du L."/>
            <person name="Sun Y."/>
            <person name="Zhan W."/>
            <person name="Jiang J.F."/>
            <person name="Wang Q."/>
            <person name="Zhang B."/>
            <person name="Ji P."/>
            <person name="Bell-Sakyi L."/>
            <person name="Cui X.M."/>
            <person name="Yuan T.T."/>
            <person name="Jiang B.G."/>
            <person name="Yang W.F."/>
            <person name="Lam T.T."/>
            <person name="Chang Q.C."/>
            <person name="Ding S.J."/>
            <person name="Wang X.J."/>
            <person name="Zhu J.G."/>
            <person name="Ruan X.D."/>
            <person name="Zhao L."/>
            <person name="Wei J.T."/>
            <person name="Ye R.Z."/>
            <person name="Que T.C."/>
            <person name="Du C.H."/>
            <person name="Zhou Y.H."/>
            <person name="Cheng J.X."/>
            <person name="Dai P.F."/>
            <person name="Guo W.B."/>
            <person name="Han X.H."/>
            <person name="Huang E.J."/>
            <person name="Li L.F."/>
            <person name="Wei W."/>
            <person name="Gao Y.C."/>
            <person name="Liu J.Z."/>
            <person name="Shao H.Z."/>
            <person name="Wang X."/>
            <person name="Wang C.C."/>
            <person name="Yang T.C."/>
            <person name="Huo Q.B."/>
            <person name="Li W."/>
            <person name="Chen H.Y."/>
            <person name="Chen S.E."/>
            <person name="Zhou L.G."/>
            <person name="Ni X.B."/>
            <person name="Tian J.H."/>
            <person name="Sheng Y."/>
            <person name="Liu T."/>
            <person name="Pan Y.S."/>
            <person name="Xia L.Y."/>
            <person name="Li J."/>
            <person name="Zhao F."/>
            <person name="Cao W.C."/>
        </authorList>
    </citation>
    <scope>NUCLEOTIDE SEQUENCE</scope>
    <source>
        <strain evidence="6">Rmic-2018</strain>
    </source>
</reference>
<gene>
    <name evidence="6" type="ORF">HPB51_023416</name>
</gene>